<dbReference type="RefSeq" id="WP_245887175.1">
    <property type="nucleotide sequence ID" value="NZ_PVTF01000012.1"/>
</dbReference>
<name>A0A2T0SRU4_9PSEU</name>
<evidence type="ECO:0000256" key="1">
    <source>
        <dbReference type="SAM" id="Phobius"/>
    </source>
</evidence>
<evidence type="ECO:0000313" key="3">
    <source>
        <dbReference type="Proteomes" id="UP000239494"/>
    </source>
</evidence>
<keyword evidence="1" id="KW-0812">Transmembrane</keyword>
<keyword evidence="3" id="KW-1185">Reference proteome</keyword>
<comment type="caution">
    <text evidence="2">The sequence shown here is derived from an EMBL/GenBank/DDBJ whole genome shotgun (WGS) entry which is preliminary data.</text>
</comment>
<accession>A0A2T0SRU4</accession>
<feature type="transmembrane region" description="Helical" evidence="1">
    <location>
        <begin position="71"/>
        <end position="88"/>
    </location>
</feature>
<gene>
    <name evidence="2" type="ORF">CLV43_11250</name>
</gene>
<dbReference type="Proteomes" id="UP000239494">
    <property type="component" value="Unassembled WGS sequence"/>
</dbReference>
<sequence>MPYDPKRTLIPGSGPLAKVPPLLAFLLVAGLFAGGVLLRGVLGASLLGVLLLGVLALLAATWRTLPPAARVLRVLVVLVLVAVAISVLPG</sequence>
<dbReference type="AlphaFoldDB" id="A0A2T0SRU4"/>
<feature type="transmembrane region" description="Helical" evidence="1">
    <location>
        <begin position="45"/>
        <end position="65"/>
    </location>
</feature>
<reference evidence="2 3" key="1">
    <citation type="submission" date="2018-03" db="EMBL/GenBank/DDBJ databases">
        <title>Genomic Encyclopedia of Archaeal and Bacterial Type Strains, Phase II (KMG-II): from individual species to whole genera.</title>
        <authorList>
            <person name="Goeker M."/>
        </authorList>
    </citation>
    <scope>NUCLEOTIDE SEQUENCE [LARGE SCALE GENOMIC DNA]</scope>
    <source>
        <strain evidence="2 3">DSM 44720</strain>
    </source>
</reference>
<organism evidence="2 3">
    <name type="scientific">Umezawaea tangerina</name>
    <dbReference type="NCBI Taxonomy" id="84725"/>
    <lineage>
        <taxon>Bacteria</taxon>
        <taxon>Bacillati</taxon>
        <taxon>Actinomycetota</taxon>
        <taxon>Actinomycetes</taxon>
        <taxon>Pseudonocardiales</taxon>
        <taxon>Pseudonocardiaceae</taxon>
        <taxon>Umezawaea</taxon>
    </lineage>
</organism>
<keyword evidence="1" id="KW-0472">Membrane</keyword>
<evidence type="ECO:0000313" key="2">
    <source>
        <dbReference type="EMBL" id="PRY36126.1"/>
    </source>
</evidence>
<keyword evidence="1" id="KW-1133">Transmembrane helix</keyword>
<protein>
    <submittedName>
        <fullName evidence="2">Uncharacterized protein</fullName>
    </submittedName>
</protein>
<feature type="transmembrane region" description="Helical" evidence="1">
    <location>
        <begin position="20"/>
        <end position="38"/>
    </location>
</feature>
<dbReference type="EMBL" id="PVTF01000012">
    <property type="protein sequence ID" value="PRY36126.1"/>
    <property type="molecule type" value="Genomic_DNA"/>
</dbReference>
<proteinExistence type="predicted"/>